<evidence type="ECO:0000256" key="1">
    <source>
        <dbReference type="SAM" id="MobiDB-lite"/>
    </source>
</evidence>
<organism evidence="2 3">
    <name type="scientific">Natrialba chahannaoensis JCM 10990</name>
    <dbReference type="NCBI Taxonomy" id="1227492"/>
    <lineage>
        <taxon>Archaea</taxon>
        <taxon>Methanobacteriati</taxon>
        <taxon>Methanobacteriota</taxon>
        <taxon>Stenosarchaea group</taxon>
        <taxon>Halobacteria</taxon>
        <taxon>Halobacteriales</taxon>
        <taxon>Natrialbaceae</taxon>
        <taxon>Natrialba</taxon>
    </lineage>
</organism>
<protein>
    <submittedName>
        <fullName evidence="2">Uncharacterized protein</fullName>
    </submittedName>
</protein>
<evidence type="ECO:0000313" key="3">
    <source>
        <dbReference type="Proteomes" id="UP000011693"/>
    </source>
</evidence>
<dbReference type="EMBL" id="AOIN01000008">
    <property type="protein sequence ID" value="ELZ06448.1"/>
    <property type="molecule type" value="Genomic_DNA"/>
</dbReference>
<comment type="caution">
    <text evidence="2">The sequence shown here is derived from an EMBL/GenBank/DDBJ whole genome shotgun (WGS) entry which is preliminary data.</text>
</comment>
<sequence length="47" mass="5132">MPVTDDAVERMAEDAVLLVSSVPEVSLTSDGLRDAGRTAGREWTDRR</sequence>
<dbReference type="AlphaFoldDB" id="M0B840"/>
<proteinExistence type="predicted"/>
<dbReference type="PATRIC" id="fig|1227492.4.peg.286"/>
<name>M0B840_9EURY</name>
<reference evidence="2 3" key="1">
    <citation type="journal article" date="2014" name="PLoS Genet.">
        <title>Phylogenetically driven sequencing of extremely halophilic archaea reveals strategies for static and dynamic osmo-response.</title>
        <authorList>
            <person name="Becker E.A."/>
            <person name="Seitzer P.M."/>
            <person name="Tritt A."/>
            <person name="Larsen D."/>
            <person name="Krusor M."/>
            <person name="Yao A.I."/>
            <person name="Wu D."/>
            <person name="Madern D."/>
            <person name="Eisen J.A."/>
            <person name="Darling A.E."/>
            <person name="Facciotti M.T."/>
        </authorList>
    </citation>
    <scope>NUCLEOTIDE SEQUENCE [LARGE SCALE GENOMIC DNA]</scope>
    <source>
        <strain evidence="2 3">JCM 10990</strain>
    </source>
</reference>
<evidence type="ECO:0000313" key="2">
    <source>
        <dbReference type="EMBL" id="ELZ06448.1"/>
    </source>
</evidence>
<feature type="region of interest" description="Disordered" evidence="1">
    <location>
        <begin position="27"/>
        <end position="47"/>
    </location>
</feature>
<dbReference type="Proteomes" id="UP000011693">
    <property type="component" value="Unassembled WGS sequence"/>
</dbReference>
<dbReference type="STRING" id="1227492.C482_01470"/>
<accession>M0B840</accession>
<keyword evidence="3" id="KW-1185">Reference proteome</keyword>
<gene>
    <name evidence="2" type="ORF">C482_01470</name>
</gene>
<feature type="compositionally biased region" description="Basic and acidic residues" evidence="1">
    <location>
        <begin position="31"/>
        <end position="47"/>
    </location>
</feature>